<evidence type="ECO:0000313" key="2">
    <source>
        <dbReference type="Proteomes" id="UP000055024"/>
    </source>
</evidence>
<reference evidence="1 2" key="1">
    <citation type="submission" date="2015-01" db="EMBL/GenBank/DDBJ databases">
        <title>Evolution of Trichinella species and genotypes.</title>
        <authorList>
            <person name="Korhonen P.K."/>
            <person name="Edoardo P."/>
            <person name="Giuseppe L.R."/>
            <person name="Gasser R.B."/>
        </authorList>
    </citation>
    <scope>NUCLEOTIDE SEQUENCE [LARGE SCALE GENOMIC DNA]</scope>
    <source>
        <strain evidence="1">ISS1029</strain>
    </source>
</reference>
<accession>A0A0V1H978</accession>
<gene>
    <name evidence="1" type="ORF">T11_199</name>
</gene>
<dbReference type="AlphaFoldDB" id="A0A0V1H978"/>
<name>A0A0V1H978_9BILA</name>
<sequence>MPSFANIVMYKERVTLEVTQISAIQFSHMLAPVAGPVNQLFACYLTDAKRRSRVDRMNGRLFFKFKNAHQSLGAAALFDANYSFTYQI</sequence>
<dbReference type="EMBL" id="JYDP01000102">
    <property type="protein sequence ID" value="KRZ07422.1"/>
    <property type="molecule type" value="Genomic_DNA"/>
</dbReference>
<organism evidence="1 2">
    <name type="scientific">Trichinella zimbabwensis</name>
    <dbReference type="NCBI Taxonomy" id="268475"/>
    <lineage>
        <taxon>Eukaryota</taxon>
        <taxon>Metazoa</taxon>
        <taxon>Ecdysozoa</taxon>
        <taxon>Nematoda</taxon>
        <taxon>Enoplea</taxon>
        <taxon>Dorylaimia</taxon>
        <taxon>Trichinellida</taxon>
        <taxon>Trichinellidae</taxon>
        <taxon>Trichinella</taxon>
    </lineage>
</organism>
<keyword evidence="2" id="KW-1185">Reference proteome</keyword>
<dbReference type="OrthoDB" id="7634782at2759"/>
<protein>
    <submittedName>
        <fullName evidence="1">Uncharacterized protein</fullName>
    </submittedName>
</protein>
<dbReference type="Proteomes" id="UP000055024">
    <property type="component" value="Unassembled WGS sequence"/>
</dbReference>
<comment type="caution">
    <text evidence="1">The sequence shown here is derived from an EMBL/GenBank/DDBJ whole genome shotgun (WGS) entry which is preliminary data.</text>
</comment>
<evidence type="ECO:0000313" key="1">
    <source>
        <dbReference type="EMBL" id="KRZ07422.1"/>
    </source>
</evidence>
<proteinExistence type="predicted"/>